<dbReference type="PANTHER" id="PTHR24198">
    <property type="entry name" value="ANKYRIN REPEAT AND PROTEIN KINASE DOMAIN-CONTAINING PROTEIN"/>
    <property type="match status" value="1"/>
</dbReference>
<dbReference type="PRINTS" id="PR01415">
    <property type="entry name" value="ANKYRIN"/>
</dbReference>
<evidence type="ECO:0000313" key="4">
    <source>
        <dbReference type="EMBL" id="CAE0407699.1"/>
    </source>
</evidence>
<dbReference type="PROSITE" id="PS50088">
    <property type="entry name" value="ANK_REPEAT"/>
    <property type="match status" value="2"/>
</dbReference>
<accession>A0A7S3L0Z2</accession>
<dbReference type="InterPro" id="IPR036770">
    <property type="entry name" value="Ankyrin_rpt-contain_sf"/>
</dbReference>
<dbReference type="InterPro" id="IPR002110">
    <property type="entry name" value="Ankyrin_rpt"/>
</dbReference>
<dbReference type="SMART" id="SM00248">
    <property type="entry name" value="ANK"/>
    <property type="match status" value="9"/>
</dbReference>
<name>A0A7S3L0Z2_9STRA</name>
<evidence type="ECO:0000256" key="2">
    <source>
        <dbReference type="ARBA" id="ARBA00023043"/>
    </source>
</evidence>
<sequence>MTNAPVAHQADATNDRPWIDAVPSLMELGEYQQQQSDPSWDDMTALLACQYPLHAAAYFNHADICAHLLHHYNDNGAIVDIKTDRRTQGGETALHVACAAGHVDVVHVLVQQGHANVHELCAAGWSPLRKAVKGGHARTVMYLLERCGVATPETVLMVMIGKDYNPQRQRGLVNILLRHKVNLKCRDHRFNSLNTIFHIAAQGKQHELLELLLQHAQGDDDKHDFLESVNQNGDTPLSHLWLSSMDVPEDSVEEDKGIATARVLLQAGANVQIRQEAADGASLLHTAVSQRRIALLLEYGMDINKTLDKQGRTPLNYRAFLNKSFDAYLEHGADVTIADAEDLLPLHWICFHRNQTGLRQLLQLPETRGADANATYGSCHRTALHILAMADPGHVDKDLSDCIQILLEHHANLNAVDTDCGWTTLHHAAFQSLPLPVVEVLLANGADVSIRDKAGRTALHLVGPDFKYPHNARLQGLVESLVPSRGGCSADDSEECAKQLLHLGYLDVGQAPIKTLRLAQALVAHGASAVALDSLGNLPFFFAAYLERVDATFVLIKTAAHQGLFLGNLHSQSV</sequence>
<feature type="repeat" description="ANK" evidence="3">
    <location>
        <begin position="89"/>
        <end position="113"/>
    </location>
</feature>
<dbReference type="Gene3D" id="1.25.40.20">
    <property type="entry name" value="Ankyrin repeat-containing domain"/>
    <property type="match status" value="3"/>
</dbReference>
<reference evidence="4" key="1">
    <citation type="submission" date="2021-01" db="EMBL/GenBank/DDBJ databases">
        <authorList>
            <person name="Corre E."/>
            <person name="Pelletier E."/>
            <person name="Niang G."/>
            <person name="Scheremetjew M."/>
            <person name="Finn R."/>
            <person name="Kale V."/>
            <person name="Holt S."/>
            <person name="Cochrane G."/>
            <person name="Meng A."/>
            <person name="Brown T."/>
            <person name="Cohen L."/>
        </authorList>
    </citation>
    <scope>NUCLEOTIDE SEQUENCE</scope>
    <source>
        <strain evidence="4">CCMP127</strain>
    </source>
</reference>
<organism evidence="4">
    <name type="scientific">Amphora coffeiformis</name>
    <dbReference type="NCBI Taxonomy" id="265554"/>
    <lineage>
        <taxon>Eukaryota</taxon>
        <taxon>Sar</taxon>
        <taxon>Stramenopiles</taxon>
        <taxon>Ochrophyta</taxon>
        <taxon>Bacillariophyta</taxon>
        <taxon>Bacillariophyceae</taxon>
        <taxon>Bacillariophycidae</taxon>
        <taxon>Thalassiophysales</taxon>
        <taxon>Catenulaceae</taxon>
        <taxon>Amphora</taxon>
    </lineage>
</organism>
<dbReference type="EMBL" id="HBIM01006463">
    <property type="protein sequence ID" value="CAE0407699.1"/>
    <property type="molecule type" value="Transcribed_RNA"/>
</dbReference>
<proteinExistence type="predicted"/>
<dbReference type="Pfam" id="PF12796">
    <property type="entry name" value="Ank_2"/>
    <property type="match status" value="2"/>
</dbReference>
<protein>
    <submittedName>
        <fullName evidence="4">Uncharacterized protein</fullName>
    </submittedName>
</protein>
<gene>
    <name evidence="4" type="ORF">ACOF00016_LOCUS5501</name>
</gene>
<dbReference type="PANTHER" id="PTHR24198:SF165">
    <property type="entry name" value="ANKYRIN REPEAT-CONTAINING PROTEIN-RELATED"/>
    <property type="match status" value="1"/>
</dbReference>
<evidence type="ECO:0000256" key="1">
    <source>
        <dbReference type="ARBA" id="ARBA00022737"/>
    </source>
</evidence>
<dbReference type="PROSITE" id="PS50297">
    <property type="entry name" value="ANK_REP_REGION"/>
    <property type="match status" value="2"/>
</dbReference>
<dbReference type="SUPFAM" id="SSF48403">
    <property type="entry name" value="Ankyrin repeat"/>
    <property type="match status" value="2"/>
</dbReference>
<feature type="repeat" description="ANK" evidence="3">
    <location>
        <begin position="420"/>
        <end position="453"/>
    </location>
</feature>
<keyword evidence="1" id="KW-0677">Repeat</keyword>
<keyword evidence="2 3" id="KW-0040">ANK repeat</keyword>
<evidence type="ECO:0000256" key="3">
    <source>
        <dbReference type="PROSITE-ProRule" id="PRU00023"/>
    </source>
</evidence>
<dbReference type="AlphaFoldDB" id="A0A7S3L0Z2"/>